<evidence type="ECO:0000256" key="8">
    <source>
        <dbReference type="ARBA" id="ARBA00023136"/>
    </source>
</evidence>
<keyword evidence="6" id="KW-0378">Hydrolase</keyword>
<organism evidence="11 12">
    <name type="scientific">candidate division Kazan bacterium GW2011_GWB1_52_7</name>
    <dbReference type="NCBI Taxonomy" id="1620414"/>
    <lineage>
        <taxon>Bacteria</taxon>
        <taxon>Bacteria division Kazan-3B-28</taxon>
    </lineage>
</organism>
<evidence type="ECO:0000313" key="12">
    <source>
        <dbReference type="Proteomes" id="UP000034913"/>
    </source>
</evidence>
<evidence type="ECO:0000256" key="4">
    <source>
        <dbReference type="ARBA" id="ARBA00022692"/>
    </source>
</evidence>
<evidence type="ECO:0000256" key="5">
    <source>
        <dbReference type="ARBA" id="ARBA00022750"/>
    </source>
</evidence>
<dbReference type="AlphaFoldDB" id="A0A0G1X7E9"/>
<evidence type="ECO:0000256" key="10">
    <source>
        <dbReference type="SAM" id="Phobius"/>
    </source>
</evidence>
<dbReference type="InterPro" id="IPR001872">
    <property type="entry name" value="Peptidase_A8"/>
</dbReference>
<evidence type="ECO:0000256" key="2">
    <source>
        <dbReference type="ARBA" id="ARBA00022475"/>
    </source>
</evidence>
<keyword evidence="4 10" id="KW-0812">Transmembrane</keyword>
<keyword evidence="3" id="KW-0645">Protease</keyword>
<evidence type="ECO:0000313" key="11">
    <source>
        <dbReference type="EMBL" id="KKW27088.1"/>
    </source>
</evidence>
<dbReference type="PANTHER" id="PTHR33695:SF1">
    <property type="entry name" value="LIPOPROTEIN SIGNAL PEPTIDASE"/>
    <property type="match status" value="1"/>
</dbReference>
<sequence>MHGRPHLVSQFWVTAAIVFGVAQMARWFWQGQIIYNPGIAFSWVLPGVGAILVSGGFLVLVTVWFYRYRQLGPAWATACGLIFGGGASNLWERFQFNGAVADYINIWHISTANAADLLIFIGIVYALWLMWRHP</sequence>
<name>A0A0G1X7E9_UNCK3</name>
<feature type="transmembrane region" description="Helical" evidence="10">
    <location>
        <begin position="73"/>
        <end position="91"/>
    </location>
</feature>
<feature type="transmembrane region" description="Helical" evidence="10">
    <location>
        <begin position="111"/>
        <end position="131"/>
    </location>
</feature>
<dbReference type="PANTHER" id="PTHR33695">
    <property type="entry name" value="LIPOPROTEIN SIGNAL PEPTIDASE"/>
    <property type="match status" value="1"/>
</dbReference>
<keyword evidence="7 10" id="KW-1133">Transmembrane helix</keyword>
<dbReference type="Pfam" id="PF01252">
    <property type="entry name" value="Peptidase_A8"/>
    <property type="match status" value="1"/>
</dbReference>
<gene>
    <name evidence="11" type="ORF">VF00_C0001G0023</name>
</gene>
<evidence type="ECO:0000256" key="3">
    <source>
        <dbReference type="ARBA" id="ARBA00022670"/>
    </source>
</evidence>
<feature type="transmembrane region" description="Helical" evidence="10">
    <location>
        <begin position="41"/>
        <end position="66"/>
    </location>
</feature>
<evidence type="ECO:0000256" key="1">
    <source>
        <dbReference type="ARBA" id="ARBA00006139"/>
    </source>
</evidence>
<dbReference type="Proteomes" id="UP000034913">
    <property type="component" value="Unassembled WGS sequence"/>
</dbReference>
<dbReference type="GO" id="GO:0004190">
    <property type="term" value="F:aspartic-type endopeptidase activity"/>
    <property type="evidence" value="ECO:0007669"/>
    <property type="project" value="UniProtKB-KW"/>
</dbReference>
<dbReference type="GO" id="GO:0006508">
    <property type="term" value="P:proteolysis"/>
    <property type="evidence" value="ECO:0007669"/>
    <property type="project" value="UniProtKB-KW"/>
</dbReference>
<protein>
    <submittedName>
        <fullName evidence="11">Uncharacterized protein</fullName>
    </submittedName>
</protein>
<keyword evidence="8 10" id="KW-0472">Membrane</keyword>
<dbReference type="EMBL" id="LCRB01000001">
    <property type="protein sequence ID" value="KKW27088.1"/>
    <property type="molecule type" value="Genomic_DNA"/>
</dbReference>
<dbReference type="GO" id="GO:0016020">
    <property type="term" value="C:membrane"/>
    <property type="evidence" value="ECO:0007669"/>
    <property type="project" value="InterPro"/>
</dbReference>
<comment type="caution">
    <text evidence="11">The sequence shown here is derived from an EMBL/GenBank/DDBJ whole genome shotgun (WGS) entry which is preliminary data.</text>
</comment>
<accession>A0A0G1X7E9</accession>
<evidence type="ECO:0000256" key="7">
    <source>
        <dbReference type="ARBA" id="ARBA00022989"/>
    </source>
</evidence>
<reference evidence="11 12" key="1">
    <citation type="journal article" date="2015" name="Nature">
        <title>rRNA introns, odd ribosomes, and small enigmatic genomes across a large radiation of phyla.</title>
        <authorList>
            <person name="Brown C.T."/>
            <person name="Hug L.A."/>
            <person name="Thomas B.C."/>
            <person name="Sharon I."/>
            <person name="Castelle C.J."/>
            <person name="Singh A."/>
            <person name="Wilkins M.J."/>
            <person name="Williams K.H."/>
            <person name="Banfield J.F."/>
        </authorList>
    </citation>
    <scope>NUCLEOTIDE SEQUENCE [LARGE SCALE GENOMIC DNA]</scope>
</reference>
<dbReference type="PRINTS" id="PR00781">
    <property type="entry name" value="LIPOSIGPTASE"/>
</dbReference>
<evidence type="ECO:0000256" key="9">
    <source>
        <dbReference type="RuleBase" id="RU004181"/>
    </source>
</evidence>
<feature type="transmembrane region" description="Helical" evidence="10">
    <location>
        <begin position="7"/>
        <end position="29"/>
    </location>
</feature>
<keyword evidence="5" id="KW-0064">Aspartyl protease</keyword>
<comment type="similarity">
    <text evidence="1 9">Belongs to the peptidase A8 family.</text>
</comment>
<keyword evidence="2" id="KW-1003">Cell membrane</keyword>
<proteinExistence type="inferred from homology"/>
<evidence type="ECO:0000256" key="6">
    <source>
        <dbReference type="ARBA" id="ARBA00022801"/>
    </source>
</evidence>